<dbReference type="Proteomes" id="UP000006048">
    <property type="component" value="Chromosome"/>
</dbReference>
<dbReference type="OrthoDB" id="336631at2"/>
<dbReference type="AlphaFoldDB" id="I4B1Q1"/>
<sequence>MKQQLVPAVYAERPIGVSSKYTFIPTVRLIDDLQTLGWYPATIIGNRHSDVAKHLIRFRRLDISGDEVPEIVMVNSHDGLSSFRLMAGVFRLVCGNGLIIAESLFSAISIRHISYSYESVQYAVSEFVEKLPGLMHSVERFKSRELKIAERLVFAKSALLLRFPEKLPDIDLARFLAPRRPSDAGEDLWRTLNITQEKLLNGRFYDRSGNKIRPLRNVDRTVKLNQALFDLANSFAA</sequence>
<dbReference type="STRING" id="869212.Turpa_0556"/>
<name>I4B1Q1_TURPD</name>
<dbReference type="Pfam" id="PF06067">
    <property type="entry name" value="DUF932"/>
    <property type="match status" value="1"/>
</dbReference>
<proteinExistence type="predicted"/>
<protein>
    <recommendedName>
        <fullName evidence="3">DUF945 domain-containing protein</fullName>
    </recommendedName>
</protein>
<gene>
    <name evidence="1" type="ordered locus">Turpa_0556</name>
</gene>
<accession>I4B1Q1</accession>
<reference evidence="1 2" key="1">
    <citation type="submission" date="2012-06" db="EMBL/GenBank/DDBJ databases">
        <title>The complete chromosome of genome of Turneriella parva DSM 21527.</title>
        <authorList>
            <consortium name="US DOE Joint Genome Institute (JGI-PGF)"/>
            <person name="Lucas S."/>
            <person name="Han J."/>
            <person name="Lapidus A."/>
            <person name="Bruce D."/>
            <person name="Goodwin L."/>
            <person name="Pitluck S."/>
            <person name="Peters L."/>
            <person name="Kyrpides N."/>
            <person name="Mavromatis K."/>
            <person name="Ivanova N."/>
            <person name="Mikhailova N."/>
            <person name="Chertkov O."/>
            <person name="Detter J.C."/>
            <person name="Tapia R."/>
            <person name="Han C."/>
            <person name="Land M."/>
            <person name="Hauser L."/>
            <person name="Markowitz V."/>
            <person name="Cheng J.-F."/>
            <person name="Hugenholtz P."/>
            <person name="Woyke T."/>
            <person name="Wu D."/>
            <person name="Gronow S."/>
            <person name="Wellnitz S."/>
            <person name="Brambilla E."/>
            <person name="Klenk H.-P."/>
            <person name="Eisen J.A."/>
        </authorList>
    </citation>
    <scope>NUCLEOTIDE SEQUENCE [LARGE SCALE GENOMIC DNA]</scope>
    <source>
        <strain evidence="2">ATCC BAA-1111 / DSM 21527 / NCTC 11395 / H</strain>
    </source>
</reference>
<organism evidence="1 2">
    <name type="scientific">Turneriella parva (strain ATCC BAA-1111 / DSM 21527 / NCTC 11395 / H)</name>
    <name type="common">Leptospira parva</name>
    <dbReference type="NCBI Taxonomy" id="869212"/>
    <lineage>
        <taxon>Bacteria</taxon>
        <taxon>Pseudomonadati</taxon>
        <taxon>Spirochaetota</taxon>
        <taxon>Spirochaetia</taxon>
        <taxon>Leptospirales</taxon>
        <taxon>Leptospiraceae</taxon>
        <taxon>Turneriella</taxon>
    </lineage>
</organism>
<dbReference type="EMBL" id="CP002959">
    <property type="protein sequence ID" value="AFM11208.1"/>
    <property type="molecule type" value="Genomic_DNA"/>
</dbReference>
<dbReference type="HOGENOM" id="CLU_059317_0_0_12"/>
<evidence type="ECO:0000313" key="2">
    <source>
        <dbReference type="Proteomes" id="UP000006048"/>
    </source>
</evidence>
<keyword evidence="2" id="KW-1185">Reference proteome</keyword>
<dbReference type="KEGG" id="tpx:Turpa_0556"/>
<evidence type="ECO:0008006" key="3">
    <source>
        <dbReference type="Google" id="ProtNLM"/>
    </source>
</evidence>
<dbReference type="RefSeq" id="WP_014801727.1">
    <property type="nucleotide sequence ID" value="NC_018020.1"/>
</dbReference>
<dbReference type="InterPro" id="IPR026325">
    <property type="entry name" value="DUF932"/>
</dbReference>
<evidence type="ECO:0000313" key="1">
    <source>
        <dbReference type="EMBL" id="AFM11208.1"/>
    </source>
</evidence>
<dbReference type="PATRIC" id="fig|869212.3.peg.531"/>